<dbReference type="RefSeq" id="WP_323438943.1">
    <property type="nucleotide sequence ID" value="NZ_JAYFUH010000221.1"/>
</dbReference>
<dbReference type="Proteomes" id="UP001301653">
    <property type="component" value="Unassembled WGS sequence"/>
</dbReference>
<feature type="transmembrane region" description="Helical" evidence="2">
    <location>
        <begin position="57"/>
        <end position="75"/>
    </location>
</feature>
<dbReference type="InterPro" id="IPR011933">
    <property type="entry name" value="Double_TM_dom"/>
</dbReference>
<dbReference type="EMBL" id="JAYFUH010000221">
    <property type="protein sequence ID" value="MEA5668183.1"/>
    <property type="molecule type" value="Genomic_DNA"/>
</dbReference>
<keyword evidence="2" id="KW-1133">Transmembrane helix</keyword>
<feature type="domain" description="Aerotolerance regulator N-terminal" evidence="3">
    <location>
        <begin position="5"/>
        <end position="77"/>
    </location>
</feature>
<protein>
    <submittedName>
        <fullName evidence="4">BatA domain-containing protein</fullName>
    </submittedName>
</protein>
<dbReference type="NCBIfam" id="TIGR02226">
    <property type="entry name" value="two_anch"/>
    <property type="match status" value="1"/>
</dbReference>
<feature type="transmembrane region" description="Helical" evidence="2">
    <location>
        <begin position="355"/>
        <end position="374"/>
    </location>
</feature>
<keyword evidence="5" id="KW-1185">Reference proteome</keyword>
<keyword evidence="2" id="KW-0472">Membrane</keyword>
<feature type="transmembrane region" description="Helical" evidence="2">
    <location>
        <begin position="6"/>
        <end position="26"/>
    </location>
</feature>
<gene>
    <name evidence="4" type="ORF">VA603_11610</name>
</gene>
<evidence type="ECO:0000313" key="4">
    <source>
        <dbReference type="EMBL" id="MEA5668183.1"/>
    </source>
</evidence>
<organism evidence="4 5">
    <name type="scientific">Stenotrophomonas capsici</name>
    <dbReference type="NCBI Taxonomy" id="3110230"/>
    <lineage>
        <taxon>Bacteria</taxon>
        <taxon>Pseudomonadati</taxon>
        <taxon>Pseudomonadota</taxon>
        <taxon>Gammaproteobacteria</taxon>
        <taxon>Lysobacterales</taxon>
        <taxon>Lysobacteraceae</taxon>
        <taxon>Stenotrophomonas</taxon>
    </lineage>
</organism>
<name>A0ABU5V5V0_9GAMM</name>
<evidence type="ECO:0000256" key="2">
    <source>
        <dbReference type="SAM" id="Phobius"/>
    </source>
</evidence>
<feature type="region of interest" description="Disordered" evidence="1">
    <location>
        <begin position="323"/>
        <end position="347"/>
    </location>
</feature>
<proteinExistence type="predicted"/>
<evidence type="ECO:0000256" key="1">
    <source>
        <dbReference type="SAM" id="MobiDB-lite"/>
    </source>
</evidence>
<dbReference type="Pfam" id="PF07584">
    <property type="entry name" value="BatA"/>
    <property type="match status" value="1"/>
</dbReference>
<accession>A0ABU5V5V0</accession>
<reference evidence="4 5" key="1">
    <citation type="submission" date="2023-12" db="EMBL/GenBank/DDBJ databases">
        <title>Stenotrophomonas guangdongensis sp. nov., isolated from wilted pepper plants (Capsicum annuum).</title>
        <authorList>
            <person name="Qiu M."/>
            <person name="Li Y."/>
            <person name="Liu Q."/>
            <person name="Zhang X."/>
            <person name="Huang Y."/>
            <person name="Guo R."/>
            <person name="Hu M."/>
            <person name="Zhou J."/>
            <person name="Zhou X."/>
        </authorList>
    </citation>
    <scope>NUCLEOTIDE SEQUENCE [LARGE SCALE GENOMIC DNA]</scope>
    <source>
        <strain evidence="4 5">MH1</strain>
    </source>
</reference>
<keyword evidence="2" id="KW-0812">Transmembrane</keyword>
<evidence type="ECO:0000313" key="5">
    <source>
        <dbReference type="Proteomes" id="UP001301653"/>
    </source>
</evidence>
<dbReference type="InterPro" id="IPR024163">
    <property type="entry name" value="Aerotolerance_reg_N"/>
</dbReference>
<evidence type="ECO:0000259" key="3">
    <source>
        <dbReference type="Pfam" id="PF07584"/>
    </source>
</evidence>
<comment type="caution">
    <text evidence="4">The sequence shown here is derived from an EMBL/GenBank/DDBJ whole genome shotgun (WGS) entry which is preliminary data.</text>
</comment>
<sequence>MSLLWLFPAGLAALAALLLPLLIHLARRDQQQLIDFAALRWLSAKPRPRRRIRFDEWPLLLVRLLLLAALALLLARPALDGLRDTEPRIAVLPGVTPAQARAVAGTPPSQWLWLAPGFPRIGQDAPMPDARQPVASLLRELDASLPPDVPLTVIVPSVSQGWDAQRPRLSRTVRWLQVNVPPAGTASATHKPPRLQVRHDADGALQLRYLRAVNQAWHAEAVLDSAGDDQAFTEGDAVRVWLSSKPVPAGLLAWAGNGGTLLVDARTPVPPQAQRSPLWHDDAGNLLLEQVNQPPRWLRWNANLAAASMPALLDARFPSQLQARLQPPPAPGRADATSLRPDSGAPAYPQPARELAPWLVLTVALLFLLERWLASARRRRGQA</sequence>